<dbReference type="EMBL" id="JAPKFM010000005">
    <property type="protein sequence ID" value="MCX2963980.1"/>
    <property type="molecule type" value="Genomic_DNA"/>
</dbReference>
<accession>A0A9X3D343</accession>
<sequence length="296" mass="31829">MSARVETRGAARYSPHTKTLLRRSTVVLGLVLLTVTGVLVPAHAADGTTTCRPQLPGVEAQHIAALSAPSANRTLVDAQSNVHQIADIWGDQGDPRGAFADVYAPILDTTVPSIRQGVYTNSEWARRLALNFVNRYLALVHAHATGADVPREWQRYYQYATDCRHSGGRVATSGMNSHLILDLPTALDAVDTSRQRWADFNLYGEILGKATPQIVASIKADYGTDLSELFTASIVGDTIGEERATGLFFQSVRAAAWVSGRGLAEPATTAATHAAMWAEWLTAEGVLDTSDAIGLF</sequence>
<dbReference type="Proteomes" id="UP001143347">
    <property type="component" value="Unassembled WGS sequence"/>
</dbReference>
<gene>
    <name evidence="1" type="ORF">OSB52_07720</name>
</gene>
<keyword evidence="2" id="KW-1185">Reference proteome</keyword>
<comment type="caution">
    <text evidence="1">The sequence shown here is derived from an EMBL/GenBank/DDBJ whole genome shotgun (WGS) entry which is preliminary data.</text>
</comment>
<proteinExistence type="predicted"/>
<reference evidence="1" key="1">
    <citation type="submission" date="2022-10" db="EMBL/GenBank/DDBJ databases">
        <title>WGS of marine actinomycetes from Thailand.</title>
        <authorList>
            <person name="Thawai C."/>
        </authorList>
    </citation>
    <scope>NUCLEOTIDE SEQUENCE</scope>
    <source>
        <strain evidence="1">SW21</strain>
    </source>
</reference>
<dbReference type="AlphaFoldDB" id="A0A9X3D343"/>
<dbReference type="RefSeq" id="WP_266061083.1">
    <property type="nucleotide sequence ID" value="NZ_JAPKFM010000005.1"/>
</dbReference>
<dbReference type="Pfam" id="PF19458">
    <property type="entry name" value="DUF5995"/>
    <property type="match status" value="1"/>
</dbReference>
<protein>
    <submittedName>
        <fullName evidence="1">DUF5995 family protein</fullName>
    </submittedName>
</protein>
<organism evidence="1 2">
    <name type="scientific">Gordonia aquimaris</name>
    <dbReference type="NCBI Taxonomy" id="2984863"/>
    <lineage>
        <taxon>Bacteria</taxon>
        <taxon>Bacillati</taxon>
        <taxon>Actinomycetota</taxon>
        <taxon>Actinomycetes</taxon>
        <taxon>Mycobacteriales</taxon>
        <taxon>Gordoniaceae</taxon>
        <taxon>Gordonia</taxon>
    </lineage>
</organism>
<dbReference type="InterPro" id="IPR046037">
    <property type="entry name" value="DUF5995"/>
</dbReference>
<evidence type="ECO:0000313" key="2">
    <source>
        <dbReference type="Proteomes" id="UP001143347"/>
    </source>
</evidence>
<name>A0A9X3D343_9ACTN</name>
<evidence type="ECO:0000313" key="1">
    <source>
        <dbReference type="EMBL" id="MCX2963980.1"/>
    </source>
</evidence>